<dbReference type="InterPro" id="IPR008949">
    <property type="entry name" value="Isoprenoid_synthase_dom_sf"/>
</dbReference>
<dbReference type="SUPFAM" id="SSF48576">
    <property type="entry name" value="Terpenoid synthases"/>
    <property type="match status" value="1"/>
</dbReference>
<accession>A0ABN7SI50</accession>
<sequence>MYILVLLSRIFNRERESLIYLKQVQLARLAELLFIAFEIHGCILEPSTAQNDEEKLEIEDGNRLSVIAGDFLMAAASSQLAEIENQTVVAQISKSIADISSGTLYDLSVLGSEEEWLHAKSQRDLSLVKRAAWSTIILQEEQFNEEKLIGKDVADHCGKFAADLMLLKCINDDISKYTSGQTEARNLLPTLYQANGLSSAKILSEEVYDRCTSSLEVLPDCNEKKIFEDYTNMLRLPK</sequence>
<name>A0ABN7SI50_OIKDI</name>
<proteinExistence type="predicted"/>
<dbReference type="PANTHER" id="PTHR12001">
    <property type="entry name" value="GERANYLGERANYL PYROPHOSPHATE SYNTHASE"/>
    <property type="match status" value="1"/>
</dbReference>
<dbReference type="Proteomes" id="UP001158576">
    <property type="component" value="Chromosome XSR"/>
</dbReference>
<organism evidence="1 2">
    <name type="scientific">Oikopleura dioica</name>
    <name type="common">Tunicate</name>
    <dbReference type="NCBI Taxonomy" id="34765"/>
    <lineage>
        <taxon>Eukaryota</taxon>
        <taxon>Metazoa</taxon>
        <taxon>Chordata</taxon>
        <taxon>Tunicata</taxon>
        <taxon>Appendicularia</taxon>
        <taxon>Copelata</taxon>
        <taxon>Oikopleuridae</taxon>
        <taxon>Oikopleura</taxon>
    </lineage>
</organism>
<keyword evidence="2" id="KW-1185">Reference proteome</keyword>
<evidence type="ECO:0000313" key="2">
    <source>
        <dbReference type="Proteomes" id="UP001158576"/>
    </source>
</evidence>
<dbReference type="EMBL" id="OU015569">
    <property type="protein sequence ID" value="CAG5098632.1"/>
    <property type="molecule type" value="Genomic_DNA"/>
</dbReference>
<reference evidence="1 2" key="1">
    <citation type="submission" date="2021-04" db="EMBL/GenBank/DDBJ databases">
        <authorList>
            <person name="Bliznina A."/>
        </authorList>
    </citation>
    <scope>NUCLEOTIDE SEQUENCE [LARGE SCALE GENOMIC DNA]</scope>
</reference>
<gene>
    <name evidence="1" type="ORF">OKIOD_LOCUS7399</name>
</gene>
<protein>
    <submittedName>
        <fullName evidence="1">Oidioi.mRNA.OKI2018_I69.XSR.g15841.t1.cds</fullName>
    </submittedName>
</protein>
<dbReference type="PANTHER" id="PTHR12001:SF55">
    <property type="entry name" value="ALL TRANS-POLYPRENYL-DIPHOSPHATE SYNTHASE PDSS2"/>
    <property type="match status" value="1"/>
</dbReference>
<dbReference type="Gene3D" id="1.10.600.10">
    <property type="entry name" value="Farnesyl Diphosphate Synthase"/>
    <property type="match status" value="1"/>
</dbReference>
<evidence type="ECO:0000313" key="1">
    <source>
        <dbReference type="EMBL" id="CAG5098632.1"/>
    </source>
</evidence>